<feature type="domain" description="CheR-type methyltransferase" evidence="2">
    <location>
        <begin position="20"/>
        <end position="293"/>
    </location>
</feature>
<dbReference type="SUPFAM" id="SSF53335">
    <property type="entry name" value="S-adenosyl-L-methionine-dependent methyltransferases"/>
    <property type="match status" value="1"/>
</dbReference>
<proteinExistence type="predicted"/>
<dbReference type="RefSeq" id="WP_317994505.1">
    <property type="nucleotide sequence ID" value="NZ_AP025523.1"/>
</dbReference>
<name>A0AAN1XWW2_UNVUL</name>
<dbReference type="Proteomes" id="UP001317532">
    <property type="component" value="Chromosome"/>
</dbReference>
<evidence type="ECO:0000259" key="2">
    <source>
        <dbReference type="PROSITE" id="PS50123"/>
    </source>
</evidence>
<keyword evidence="4" id="KW-1185">Reference proteome</keyword>
<dbReference type="KEGG" id="vab:WPS_21470"/>
<dbReference type="EMBL" id="AP025523">
    <property type="protein sequence ID" value="BDE06871.1"/>
    <property type="molecule type" value="Genomic_DNA"/>
</dbReference>
<sequence>MSAKAAPEPGTPAQAGGNGAPSASPAIADLELNLLLEAVYRVSGFDFREYAPATLKRRVAERVRAEGAATTTGLLERVLHDEGAMARFIDALTHNPSSPFREPQFFTAFLERVVPRLRTFPHSRIWVIGSGDDAYALAILLREAEFFQRTRIYATDAGEAAIDRAKAGTFPSDQLEEYDHRYREAGGTRRFADYVDVRDGVAAYKPALREHIVFAQHNLAGDSSFNEFHVVAARNVLSHFNRTLAYRAHQVIYESLVRLGYLGLSAKETLQYTPHQRAYEELDGTERFYRRLR</sequence>
<feature type="compositionally biased region" description="Low complexity" evidence="1">
    <location>
        <begin position="12"/>
        <end position="22"/>
    </location>
</feature>
<dbReference type="AlphaFoldDB" id="A0AAN1XWW2"/>
<dbReference type="PANTHER" id="PTHR24422">
    <property type="entry name" value="CHEMOTAXIS PROTEIN METHYLTRANSFERASE"/>
    <property type="match status" value="1"/>
</dbReference>
<dbReference type="InterPro" id="IPR029063">
    <property type="entry name" value="SAM-dependent_MTases_sf"/>
</dbReference>
<reference evidence="3 4" key="1">
    <citation type="journal article" date="2022" name="ISME Commun">
        <title>Vulcanimicrobium alpinus gen. nov. sp. nov., the first cultivated representative of the candidate phylum 'Eremiobacterota', is a metabolically versatile aerobic anoxygenic phototroph.</title>
        <authorList>
            <person name="Yabe S."/>
            <person name="Muto K."/>
            <person name="Abe K."/>
            <person name="Yokota A."/>
            <person name="Staudigel H."/>
            <person name="Tebo B.M."/>
        </authorList>
    </citation>
    <scope>NUCLEOTIDE SEQUENCE [LARGE SCALE GENOMIC DNA]</scope>
    <source>
        <strain evidence="3 4">WC8-2</strain>
    </source>
</reference>
<dbReference type="SMART" id="SM00138">
    <property type="entry name" value="MeTrc"/>
    <property type="match status" value="1"/>
</dbReference>
<dbReference type="Pfam" id="PF03705">
    <property type="entry name" value="CheR_N"/>
    <property type="match status" value="1"/>
</dbReference>
<dbReference type="PRINTS" id="PR00996">
    <property type="entry name" value="CHERMTFRASE"/>
</dbReference>
<evidence type="ECO:0000256" key="1">
    <source>
        <dbReference type="SAM" id="MobiDB-lite"/>
    </source>
</evidence>
<dbReference type="PANTHER" id="PTHR24422:SF8">
    <property type="entry name" value="CHEMOTAXIS PROTEIN"/>
    <property type="match status" value="1"/>
</dbReference>
<gene>
    <name evidence="3" type="ORF">WPS_21470</name>
</gene>
<dbReference type="InterPro" id="IPR050903">
    <property type="entry name" value="Bact_Chemotaxis_MeTrfase"/>
</dbReference>
<dbReference type="Gene3D" id="3.40.50.150">
    <property type="entry name" value="Vaccinia Virus protein VP39"/>
    <property type="match status" value="1"/>
</dbReference>
<accession>A0AAN1XWW2</accession>
<evidence type="ECO:0000313" key="4">
    <source>
        <dbReference type="Proteomes" id="UP001317532"/>
    </source>
</evidence>
<dbReference type="SUPFAM" id="SSF47757">
    <property type="entry name" value="Chemotaxis receptor methyltransferase CheR, N-terminal domain"/>
    <property type="match status" value="1"/>
</dbReference>
<dbReference type="InterPro" id="IPR022641">
    <property type="entry name" value="CheR_N"/>
</dbReference>
<dbReference type="GO" id="GO:0008757">
    <property type="term" value="F:S-adenosylmethionine-dependent methyltransferase activity"/>
    <property type="evidence" value="ECO:0007669"/>
    <property type="project" value="InterPro"/>
</dbReference>
<organism evidence="3 4">
    <name type="scientific">Vulcanimicrobium alpinum</name>
    <dbReference type="NCBI Taxonomy" id="3016050"/>
    <lineage>
        <taxon>Bacteria</taxon>
        <taxon>Bacillati</taxon>
        <taxon>Vulcanimicrobiota</taxon>
        <taxon>Vulcanimicrobiia</taxon>
        <taxon>Vulcanimicrobiales</taxon>
        <taxon>Vulcanimicrobiaceae</taxon>
        <taxon>Vulcanimicrobium</taxon>
    </lineage>
</organism>
<evidence type="ECO:0000313" key="3">
    <source>
        <dbReference type="EMBL" id="BDE06871.1"/>
    </source>
</evidence>
<dbReference type="InterPro" id="IPR000780">
    <property type="entry name" value="CheR_MeTrfase"/>
</dbReference>
<protein>
    <submittedName>
        <fullName evidence="3">Chemotaxis protein CheR</fullName>
    </submittedName>
</protein>
<dbReference type="Pfam" id="PF01739">
    <property type="entry name" value="CheR"/>
    <property type="match status" value="1"/>
</dbReference>
<dbReference type="InterPro" id="IPR022642">
    <property type="entry name" value="CheR_C"/>
</dbReference>
<feature type="region of interest" description="Disordered" evidence="1">
    <location>
        <begin position="1"/>
        <end position="22"/>
    </location>
</feature>
<dbReference type="PROSITE" id="PS50123">
    <property type="entry name" value="CHER"/>
    <property type="match status" value="1"/>
</dbReference>